<comment type="caution">
    <text evidence="1">The sequence shown here is derived from an EMBL/GenBank/DDBJ whole genome shotgun (WGS) entry which is preliminary data.</text>
</comment>
<sequence length="323" mass="37068">MIDILPRLVEATATLQRQMEAWFSEYPPGMPWTVVSDYCIGNINKNNDVISLVVIANHATAAEICEYLGNVAPKDLKNTNQVPLGLVQYLTCPKPITFSLSFVLRRDEALLRRYLQTAEMADFLPDACEMMKAWRDNSADVNPYYDQAIKRFKLFEQDLRKKQVNEKLARQIHLAASAAAIVFHLVTESTRAGFLRWISDRDALLERYDMVVYDIAYFYFLLLRSEHELPISDSEGRLRLSVPEIIFEMPEKTGRHRFDEMVRLPDYLAGTLADINSDDMSFSRAKFGTVLQHVFVNSPNNWVIQLLSDAEKVTVRSAQFRAS</sequence>
<reference evidence="2" key="1">
    <citation type="journal article" date="2019" name="Int. J. Syst. Evol. Microbiol.">
        <title>The Global Catalogue of Microorganisms (GCM) 10K type strain sequencing project: providing services to taxonomists for standard genome sequencing and annotation.</title>
        <authorList>
            <consortium name="The Broad Institute Genomics Platform"/>
            <consortium name="The Broad Institute Genome Sequencing Center for Infectious Disease"/>
            <person name="Wu L."/>
            <person name="Ma J."/>
        </authorList>
    </citation>
    <scope>NUCLEOTIDE SEQUENCE [LARGE SCALE GENOMIC DNA]</scope>
    <source>
        <strain evidence="2">CCUG 49452</strain>
    </source>
</reference>
<keyword evidence="2" id="KW-1185">Reference proteome</keyword>
<dbReference type="Proteomes" id="UP001596001">
    <property type="component" value="Unassembled WGS sequence"/>
</dbReference>
<organism evidence="1 2">
    <name type="scientific">Giesbergeria sinuosa</name>
    <dbReference type="NCBI Taxonomy" id="80883"/>
    <lineage>
        <taxon>Bacteria</taxon>
        <taxon>Pseudomonadati</taxon>
        <taxon>Pseudomonadota</taxon>
        <taxon>Betaproteobacteria</taxon>
        <taxon>Burkholderiales</taxon>
        <taxon>Comamonadaceae</taxon>
        <taxon>Giesbergeria</taxon>
    </lineage>
</organism>
<evidence type="ECO:0000313" key="1">
    <source>
        <dbReference type="EMBL" id="MFC4788274.1"/>
    </source>
</evidence>
<protein>
    <submittedName>
        <fullName evidence="1">Uncharacterized protein</fullName>
    </submittedName>
</protein>
<gene>
    <name evidence="1" type="ORF">ACFO6X_04655</name>
</gene>
<dbReference type="EMBL" id="JBHSHJ010000003">
    <property type="protein sequence ID" value="MFC4788274.1"/>
    <property type="molecule type" value="Genomic_DNA"/>
</dbReference>
<accession>A0ABV9QC83</accession>
<evidence type="ECO:0000313" key="2">
    <source>
        <dbReference type="Proteomes" id="UP001596001"/>
    </source>
</evidence>
<name>A0ABV9QC83_9BURK</name>
<proteinExistence type="predicted"/>
<dbReference type="RefSeq" id="WP_382430560.1">
    <property type="nucleotide sequence ID" value="NZ_JBHSHJ010000003.1"/>
</dbReference>